<evidence type="ECO:0000256" key="12">
    <source>
        <dbReference type="HAMAP-Rule" id="MF_01886"/>
    </source>
</evidence>
<dbReference type="GO" id="GO:0051392">
    <property type="term" value="F:tRNA cytidine N4-acetyltransferase activity"/>
    <property type="evidence" value="ECO:0007669"/>
    <property type="project" value="UniProtKB-UniRule"/>
</dbReference>
<dbReference type="Pfam" id="PF00583">
    <property type="entry name" value="Acetyltransf_1"/>
    <property type="match status" value="1"/>
</dbReference>
<dbReference type="GO" id="GO:0106162">
    <property type="term" value="F:mRNA N-acetyltransferase activity"/>
    <property type="evidence" value="ECO:0007669"/>
    <property type="project" value="RHEA"/>
</dbReference>
<dbReference type="InterPro" id="IPR027417">
    <property type="entry name" value="P-loop_NTPase"/>
</dbReference>
<comment type="function">
    <text evidence="12">Catalyzes the formation of N(4)-acetylcytidine (ac(4)C) at the wobble position of tRNA(Met), by using acetyl-CoA as an acetyl donor and ATP (or GTP).</text>
</comment>
<dbReference type="GO" id="GO:1990883">
    <property type="term" value="F:18S rRNA cytidine N-acetyltransferase activity"/>
    <property type="evidence" value="ECO:0007669"/>
    <property type="project" value="TreeGrafter"/>
</dbReference>
<accession>A0A401H9S0</accession>
<evidence type="ECO:0000256" key="11">
    <source>
        <dbReference type="ARBA" id="ARBA00049914"/>
    </source>
</evidence>
<dbReference type="InterPro" id="IPR024914">
    <property type="entry name" value="tRNA_acetyltr_TmcA"/>
</dbReference>
<dbReference type="EMBL" id="BDMD01000043">
    <property type="protein sequence ID" value="GBF09130.1"/>
    <property type="molecule type" value="Genomic_DNA"/>
</dbReference>
<dbReference type="GO" id="GO:0000049">
    <property type="term" value="F:tRNA binding"/>
    <property type="evidence" value="ECO:0007669"/>
    <property type="project" value="UniProtKB-UniRule"/>
</dbReference>
<dbReference type="Gene3D" id="3.40.630.30">
    <property type="match status" value="1"/>
</dbReference>
<dbReference type="AlphaFoldDB" id="A0A401H9S0"/>
<dbReference type="SUPFAM" id="SSF55729">
    <property type="entry name" value="Acyl-CoA N-acyltransferases (Nat)"/>
    <property type="match status" value="1"/>
</dbReference>
<evidence type="ECO:0000256" key="4">
    <source>
        <dbReference type="ARBA" id="ARBA00022694"/>
    </source>
</evidence>
<evidence type="ECO:0000256" key="10">
    <source>
        <dbReference type="ARBA" id="ARBA00049889"/>
    </source>
</evidence>
<keyword evidence="4 12" id="KW-0819">tRNA processing</keyword>
<comment type="caution">
    <text evidence="14">The sequence shown here is derived from an EMBL/GenBank/DDBJ whole genome shotgun (WGS) entry which is preliminary data.</text>
</comment>
<dbReference type="PANTHER" id="PTHR10925:SF5">
    <property type="entry name" value="RNA CYTIDINE ACETYLTRANSFERASE"/>
    <property type="match status" value="1"/>
</dbReference>
<dbReference type="GO" id="GO:0002101">
    <property type="term" value="P:tRNA wobble cytosine modification"/>
    <property type="evidence" value="ECO:0007669"/>
    <property type="project" value="UniProtKB-UniRule"/>
</dbReference>
<evidence type="ECO:0000256" key="6">
    <source>
        <dbReference type="ARBA" id="ARBA00022840"/>
    </source>
</evidence>
<feature type="binding site" evidence="12">
    <location>
        <begin position="493"/>
        <end position="495"/>
    </location>
    <ligand>
        <name>acetyl-CoA</name>
        <dbReference type="ChEBI" id="CHEBI:57288"/>
    </ligand>
</feature>
<keyword evidence="1 12" id="KW-0963">Cytoplasm</keyword>
<gene>
    <name evidence="12" type="primary">tmcA</name>
    <name evidence="14" type="ORF">apy_08550</name>
</gene>
<dbReference type="Proteomes" id="UP000291213">
    <property type="component" value="Unassembled WGS sequence"/>
</dbReference>
<dbReference type="Pfam" id="PF08351">
    <property type="entry name" value="TmcA_N"/>
    <property type="match status" value="1"/>
</dbReference>
<organism evidence="14 15">
    <name type="scientific">Aeropyrum pernix</name>
    <dbReference type="NCBI Taxonomy" id="56636"/>
    <lineage>
        <taxon>Archaea</taxon>
        <taxon>Thermoproteota</taxon>
        <taxon>Thermoprotei</taxon>
        <taxon>Desulfurococcales</taxon>
        <taxon>Desulfurococcaceae</taxon>
        <taxon>Aeropyrum</taxon>
    </lineage>
</organism>
<comment type="catalytic activity">
    <reaction evidence="10">
        <text>a cytidine in RNA + acetyl-CoA + ATP + H2O = an N(4)-acetylcytidine in RNA + ADP + phosphate + CoA + H(+)</text>
        <dbReference type="Rhea" id="RHEA:82211"/>
        <dbReference type="Rhea" id="RHEA-COMP:15704"/>
        <dbReference type="Rhea" id="RHEA-COMP:19834"/>
        <dbReference type="ChEBI" id="CHEBI:15377"/>
        <dbReference type="ChEBI" id="CHEBI:15378"/>
        <dbReference type="ChEBI" id="CHEBI:30616"/>
        <dbReference type="ChEBI" id="CHEBI:43474"/>
        <dbReference type="ChEBI" id="CHEBI:57287"/>
        <dbReference type="ChEBI" id="CHEBI:57288"/>
        <dbReference type="ChEBI" id="CHEBI:74900"/>
        <dbReference type="ChEBI" id="CHEBI:82748"/>
        <dbReference type="ChEBI" id="CHEBI:456216"/>
    </reaction>
</comment>
<protein>
    <recommendedName>
        <fullName evidence="12">tRNA(Met) cytidine acetyltransferase TmcA</fullName>
        <ecNumber evidence="12">2.3.1.193</ecNumber>
    </recommendedName>
</protein>
<dbReference type="InterPro" id="IPR032672">
    <property type="entry name" value="TmcA/NAT10/Kre33"/>
</dbReference>
<comment type="catalytic activity">
    <reaction evidence="12">
        <text>cytidine(34) in elongator tRNA(Met) + acetyl-CoA + ATP + H2O = N(4)-acetylcytidine(34) in elongator tRNA(Met) + ADP + phosphate + CoA + H(+)</text>
        <dbReference type="Rhea" id="RHEA:43788"/>
        <dbReference type="Rhea" id="RHEA-COMP:10693"/>
        <dbReference type="Rhea" id="RHEA-COMP:10694"/>
        <dbReference type="ChEBI" id="CHEBI:15377"/>
        <dbReference type="ChEBI" id="CHEBI:15378"/>
        <dbReference type="ChEBI" id="CHEBI:30616"/>
        <dbReference type="ChEBI" id="CHEBI:43474"/>
        <dbReference type="ChEBI" id="CHEBI:57287"/>
        <dbReference type="ChEBI" id="CHEBI:57288"/>
        <dbReference type="ChEBI" id="CHEBI:74900"/>
        <dbReference type="ChEBI" id="CHEBI:82748"/>
        <dbReference type="ChEBI" id="CHEBI:456216"/>
        <dbReference type="EC" id="2.3.1.193"/>
    </reaction>
</comment>
<dbReference type="GO" id="GO:1904812">
    <property type="term" value="P:rRNA acetylation involved in maturation of SSU-rRNA"/>
    <property type="evidence" value="ECO:0007669"/>
    <property type="project" value="TreeGrafter"/>
</dbReference>
<dbReference type="Gene3D" id="3.40.50.11040">
    <property type="match status" value="1"/>
</dbReference>
<keyword evidence="8 12" id="KW-0012">Acyltransferase</keyword>
<feature type="binding site" evidence="12">
    <location>
        <position position="192"/>
    </location>
    <ligand>
        <name>ATP</name>
        <dbReference type="ChEBI" id="CHEBI:30616"/>
    </ligand>
</feature>
<dbReference type="InterPro" id="IPR000182">
    <property type="entry name" value="GNAT_dom"/>
</dbReference>
<evidence type="ECO:0000256" key="7">
    <source>
        <dbReference type="ARBA" id="ARBA00022884"/>
    </source>
</evidence>
<feature type="binding site" evidence="12">
    <location>
        <position position="539"/>
    </location>
    <ligand>
        <name>acetyl-CoA</name>
        <dbReference type="ChEBI" id="CHEBI:57288"/>
    </ligand>
</feature>
<dbReference type="GO" id="GO:0005524">
    <property type="term" value="F:ATP binding"/>
    <property type="evidence" value="ECO:0007669"/>
    <property type="project" value="UniProtKB-UniRule"/>
</dbReference>
<keyword evidence="6 12" id="KW-0067">ATP-binding</keyword>
<name>A0A401H9S0_AERPX</name>
<dbReference type="EC" id="2.3.1.193" evidence="12"/>
<dbReference type="CDD" id="cd04301">
    <property type="entry name" value="NAT_SF"/>
    <property type="match status" value="1"/>
</dbReference>
<proteinExistence type="inferred from homology"/>
<evidence type="ECO:0000256" key="9">
    <source>
        <dbReference type="ARBA" id="ARBA00049883"/>
    </source>
</evidence>
<feature type="domain" description="N-acetyltransferase" evidence="13">
    <location>
        <begin position="401"/>
        <end position="567"/>
    </location>
</feature>
<sequence>MDVELEVRGFLQRLRHSRLRGLLVVGTGDVKAWAEKLAGYAGGDCALVSPSAGRLPGICRSWAPPGSIERILGGEYAAAIIAVPGLLRPSIIAGAGETVRSGGFLAIVADPPDRWDPGPPRSTGLYREYLFSSIRDNPVHLWVDDESGRIVSESFLEYTGVGAQGWSPGRYKPSPGSGVPKRLVSACRSESQARALESLARFFRGRWRSALVRGDRGRGKSYVIGLALAYAAWRRLIGRAVLVGPTPLSVQSVMAGLIRGLDVLGLKGHRVVRTSGGEVIRVSGPWFRIAYEQPDTAEPSPLMVVDEAAAVGVARVRRLSWRSGKSLVATTIHGYEGSGRAFARLLPNILPKPFMELELREPIRYLPGDPLEEWLYTVFMLRAEPSEPGDPSAARPVEVSREVLARDREVLRSVYGILVQAHYRNTPDDLLAMLESPHHRIYALEAEGTPVAVADVVLEGPGVEEEARIALDRLLYMAGSPGSGVVSWRVSRIAVHEDLQRRGLGSRLLRHVEAQARESGASLVTTMFSRHDVIPFWLRNGFKPFYVSPRYNRVTGEKNVALAKPLDSAGAEILEKASKTLALKLALAGSSIYRDLAAEKLALLLHHTPATAPPLYLTGIQARHLEGFLKGEVMADQAFDAVYIALLNTLLATRSWNPVEPGLVGAVARVVQGKPYSEVASIIGASTVDEAVGKVEEYIRGILEEARSLWSGRVIP</sequence>
<dbReference type="RefSeq" id="WP_165487928.1">
    <property type="nucleotide sequence ID" value="NZ_BDMD01000043.1"/>
</dbReference>
<keyword evidence="7 12" id="KW-0694">RNA-binding</keyword>
<comment type="subcellular location">
    <subcellularLocation>
        <location evidence="12">Cytoplasm</location>
    </subcellularLocation>
</comment>
<dbReference type="InterPro" id="IPR013562">
    <property type="entry name" value="TmcA/NAT10_N"/>
</dbReference>
<comment type="catalytic activity">
    <reaction evidence="9">
        <text>a cytidine in tRNA + acetyl-CoA + ATP + H2O = an N(4)-acetylcytidine in tRNA + ADP + phosphate + CoA + H(+)</text>
        <dbReference type="Rhea" id="RHEA:53876"/>
        <dbReference type="Rhea" id="RHEA-COMP:13670"/>
        <dbReference type="Rhea" id="RHEA-COMP:13671"/>
        <dbReference type="ChEBI" id="CHEBI:15377"/>
        <dbReference type="ChEBI" id="CHEBI:15378"/>
        <dbReference type="ChEBI" id="CHEBI:30616"/>
        <dbReference type="ChEBI" id="CHEBI:43474"/>
        <dbReference type="ChEBI" id="CHEBI:57287"/>
        <dbReference type="ChEBI" id="CHEBI:57288"/>
        <dbReference type="ChEBI" id="CHEBI:74900"/>
        <dbReference type="ChEBI" id="CHEBI:82748"/>
        <dbReference type="ChEBI" id="CHEBI:456216"/>
    </reaction>
</comment>
<keyword evidence="3 12" id="KW-0808">Transferase</keyword>
<comment type="caution">
    <text evidence="12">Lacks conserved residue(s) required for the propagation of feature annotation.</text>
</comment>
<dbReference type="InterPro" id="IPR007807">
    <property type="entry name" value="TcmA/NAT10_helicase"/>
</dbReference>
<reference evidence="14 15" key="1">
    <citation type="submission" date="2017-02" db="EMBL/GenBank/DDBJ databases">
        <title>isolation and characterization of a novel temperate virus Aeropyrum globular virus 1 infecting hyperthermophilic archaeon Aeropyrum.</title>
        <authorList>
            <person name="Yumiya M."/>
            <person name="Yoshida T."/>
            <person name="Sako Y."/>
        </authorList>
    </citation>
    <scope>NUCLEOTIDE SEQUENCE [LARGE SCALE GENOMIC DNA]</scope>
    <source>
        <strain evidence="14 15">YK1-12-2013</strain>
    </source>
</reference>
<keyword evidence="2 12" id="KW-0820">tRNA-binding</keyword>
<dbReference type="GO" id="GO:0051391">
    <property type="term" value="P:tRNA acetylation"/>
    <property type="evidence" value="ECO:0007669"/>
    <property type="project" value="UniProtKB-UniRule"/>
</dbReference>
<dbReference type="GO" id="GO:0005737">
    <property type="term" value="C:cytoplasm"/>
    <property type="evidence" value="ECO:0007669"/>
    <property type="project" value="UniProtKB-SubCell"/>
</dbReference>
<comment type="catalytic activity">
    <reaction evidence="11">
        <text>a cytidine in mRNA + acetyl-CoA + ATP + H2O = an N(4)-acetylcytidine in mRNA + ADP + phosphate + CoA + H(+)</text>
        <dbReference type="Rhea" id="RHEA:58480"/>
        <dbReference type="Rhea" id="RHEA-COMP:15145"/>
        <dbReference type="Rhea" id="RHEA-COMP:15146"/>
        <dbReference type="ChEBI" id="CHEBI:15377"/>
        <dbReference type="ChEBI" id="CHEBI:15378"/>
        <dbReference type="ChEBI" id="CHEBI:30616"/>
        <dbReference type="ChEBI" id="CHEBI:43474"/>
        <dbReference type="ChEBI" id="CHEBI:57287"/>
        <dbReference type="ChEBI" id="CHEBI:57288"/>
        <dbReference type="ChEBI" id="CHEBI:74900"/>
        <dbReference type="ChEBI" id="CHEBI:82748"/>
        <dbReference type="ChEBI" id="CHEBI:456216"/>
    </reaction>
</comment>
<feature type="binding site" evidence="12">
    <location>
        <position position="364"/>
    </location>
    <ligand>
        <name>ATP</name>
        <dbReference type="ChEBI" id="CHEBI:30616"/>
    </ligand>
</feature>
<evidence type="ECO:0000256" key="1">
    <source>
        <dbReference type="ARBA" id="ARBA00022490"/>
    </source>
</evidence>
<evidence type="ECO:0000256" key="5">
    <source>
        <dbReference type="ARBA" id="ARBA00022741"/>
    </source>
</evidence>
<comment type="similarity">
    <text evidence="12">Belongs to the TmcA family.</text>
</comment>
<evidence type="ECO:0000313" key="14">
    <source>
        <dbReference type="EMBL" id="GBF09130.1"/>
    </source>
</evidence>
<dbReference type="PROSITE" id="PS51186">
    <property type="entry name" value="GNAT"/>
    <property type="match status" value="1"/>
</dbReference>
<dbReference type="Gene3D" id="3.40.50.300">
    <property type="entry name" value="P-loop containing nucleotide triphosphate hydrolases"/>
    <property type="match status" value="1"/>
</dbReference>
<dbReference type="PANTHER" id="PTHR10925">
    <property type="entry name" value="N-ACETYLTRANSFERASE 10"/>
    <property type="match status" value="1"/>
</dbReference>
<keyword evidence="5 12" id="KW-0547">Nucleotide-binding</keyword>
<evidence type="ECO:0000259" key="13">
    <source>
        <dbReference type="PROSITE" id="PS51186"/>
    </source>
</evidence>
<evidence type="ECO:0000313" key="15">
    <source>
        <dbReference type="Proteomes" id="UP000291213"/>
    </source>
</evidence>
<evidence type="ECO:0000256" key="3">
    <source>
        <dbReference type="ARBA" id="ARBA00022679"/>
    </source>
</evidence>
<dbReference type="OrthoDB" id="312894at2157"/>
<dbReference type="HAMAP" id="MF_01886">
    <property type="entry name" value="tRNA_acetyltr_TmcA"/>
    <property type="match status" value="1"/>
</dbReference>
<dbReference type="InterPro" id="IPR016181">
    <property type="entry name" value="Acyl_CoA_acyltransferase"/>
</dbReference>
<evidence type="ECO:0000256" key="2">
    <source>
        <dbReference type="ARBA" id="ARBA00022555"/>
    </source>
</evidence>
<dbReference type="Pfam" id="PF05127">
    <property type="entry name" value="NAT10_TcmA_helicase"/>
    <property type="match status" value="1"/>
</dbReference>
<evidence type="ECO:0000256" key="8">
    <source>
        <dbReference type="ARBA" id="ARBA00023315"/>
    </source>
</evidence>